<comment type="caution">
    <text evidence="1">The sequence shown here is derived from an EMBL/GenBank/DDBJ whole genome shotgun (WGS) entry which is preliminary data.</text>
</comment>
<dbReference type="EMBL" id="RAWK01000103">
    <property type="protein sequence ID" value="RKH64608.1"/>
    <property type="molecule type" value="Genomic_DNA"/>
</dbReference>
<evidence type="ECO:0000313" key="1">
    <source>
        <dbReference type="EMBL" id="RKH64608.1"/>
    </source>
</evidence>
<dbReference type="Proteomes" id="UP000267003">
    <property type="component" value="Unassembled WGS sequence"/>
</dbReference>
<organism evidence="1 2">
    <name type="scientific">Corallococcus aberystwythensis</name>
    <dbReference type="NCBI Taxonomy" id="2316722"/>
    <lineage>
        <taxon>Bacteria</taxon>
        <taxon>Pseudomonadati</taxon>
        <taxon>Myxococcota</taxon>
        <taxon>Myxococcia</taxon>
        <taxon>Myxococcales</taxon>
        <taxon>Cystobacterineae</taxon>
        <taxon>Myxococcaceae</taxon>
        <taxon>Corallococcus</taxon>
    </lineage>
</organism>
<dbReference type="RefSeq" id="WP_120556695.1">
    <property type="nucleotide sequence ID" value="NZ_RAWK01000103.1"/>
</dbReference>
<keyword evidence="2" id="KW-1185">Reference proteome</keyword>
<dbReference type="AlphaFoldDB" id="A0A3A8Q8U1"/>
<sequence length="193" mass="22045">MTPSAEELLAVARLYWGADLTYVFRQEPSPEDLRYQALWDEKNKEGPRWGALLKELRVALPECKVWDYTPPLANPSFGALVYPPYERVMSRPQYIWTVAGYLSILAPVYTVHCVRHHYLGKRCLDSKVFLGPIPLELQDIADTVARRIEADFGATALPLDIAQTPIPLYVNFMKPPETTLFHALFTSEPWNIP</sequence>
<evidence type="ECO:0000313" key="2">
    <source>
        <dbReference type="Proteomes" id="UP000267003"/>
    </source>
</evidence>
<name>A0A3A8Q8U1_9BACT</name>
<protein>
    <submittedName>
        <fullName evidence="1">Uncharacterized protein</fullName>
    </submittedName>
</protein>
<dbReference type="OrthoDB" id="5521692at2"/>
<reference evidence="2" key="1">
    <citation type="submission" date="2018-09" db="EMBL/GenBank/DDBJ databases">
        <authorList>
            <person name="Livingstone P.G."/>
            <person name="Whitworth D.E."/>
        </authorList>
    </citation>
    <scope>NUCLEOTIDE SEQUENCE [LARGE SCALE GENOMIC DNA]</scope>
    <source>
        <strain evidence="2">AB050A</strain>
    </source>
</reference>
<gene>
    <name evidence="1" type="ORF">D7W81_18335</name>
</gene>
<accession>A0A3A8Q8U1</accession>
<proteinExistence type="predicted"/>